<dbReference type="PROSITE" id="PS50113">
    <property type="entry name" value="PAC"/>
    <property type="match status" value="1"/>
</dbReference>
<dbReference type="Pfam" id="PF00072">
    <property type="entry name" value="Response_reg"/>
    <property type="match status" value="2"/>
</dbReference>
<evidence type="ECO:0000256" key="15">
    <source>
        <dbReference type="PROSITE-ProRule" id="PRU00110"/>
    </source>
</evidence>
<dbReference type="CDD" id="cd17546">
    <property type="entry name" value="REC_hyHK_CKI1_RcsC-like"/>
    <property type="match status" value="1"/>
</dbReference>
<dbReference type="Pfam" id="PF00512">
    <property type="entry name" value="HisKA"/>
    <property type="match status" value="1"/>
</dbReference>
<dbReference type="SMART" id="SM00091">
    <property type="entry name" value="PAS"/>
    <property type="match status" value="2"/>
</dbReference>
<dbReference type="Gene3D" id="3.40.50.2300">
    <property type="match status" value="2"/>
</dbReference>
<evidence type="ECO:0000256" key="3">
    <source>
        <dbReference type="ARBA" id="ARBA00006402"/>
    </source>
</evidence>
<dbReference type="SUPFAM" id="SSF55781">
    <property type="entry name" value="GAF domain-like"/>
    <property type="match status" value="2"/>
</dbReference>
<evidence type="ECO:0000256" key="5">
    <source>
        <dbReference type="ARBA" id="ARBA00022475"/>
    </source>
</evidence>
<evidence type="ECO:0000256" key="17">
    <source>
        <dbReference type="SAM" id="Coils"/>
    </source>
</evidence>
<dbReference type="EMBL" id="JBHSJJ010000009">
    <property type="protein sequence ID" value="MFC4873270.1"/>
    <property type="molecule type" value="Genomic_DNA"/>
</dbReference>
<dbReference type="SUPFAM" id="SSF55785">
    <property type="entry name" value="PYP-like sensor domain (PAS domain)"/>
    <property type="match status" value="3"/>
</dbReference>
<evidence type="ECO:0000256" key="14">
    <source>
        <dbReference type="ARBA" id="ARBA00023136"/>
    </source>
</evidence>
<keyword evidence="13" id="KW-0902">Two-component regulatory system</keyword>
<evidence type="ECO:0000256" key="12">
    <source>
        <dbReference type="ARBA" id="ARBA00022989"/>
    </source>
</evidence>
<feature type="domain" description="HPt" evidence="23">
    <location>
        <begin position="1276"/>
        <end position="1368"/>
    </location>
</feature>
<keyword evidence="7" id="KW-0808">Transferase</keyword>
<feature type="domain" description="Phytochrome chromophore attachment site" evidence="18">
    <location>
        <begin position="559"/>
        <end position="702"/>
    </location>
</feature>
<dbReference type="SUPFAM" id="SSF52172">
    <property type="entry name" value="CheY-like"/>
    <property type="match status" value="2"/>
</dbReference>
<dbReference type="InterPro" id="IPR004358">
    <property type="entry name" value="Sig_transdc_His_kin-like_C"/>
</dbReference>
<evidence type="ECO:0000259" key="19">
    <source>
        <dbReference type="PROSITE" id="PS50109"/>
    </source>
</evidence>
<keyword evidence="10" id="KW-0418">Kinase</keyword>
<dbReference type="InterPro" id="IPR001789">
    <property type="entry name" value="Sig_transdc_resp-reg_receiver"/>
</dbReference>
<evidence type="ECO:0000256" key="4">
    <source>
        <dbReference type="ARBA" id="ARBA00012438"/>
    </source>
</evidence>
<feature type="coiled-coil region" evidence="17">
    <location>
        <begin position="1281"/>
        <end position="1308"/>
    </location>
</feature>
<evidence type="ECO:0000256" key="2">
    <source>
        <dbReference type="ARBA" id="ARBA00004651"/>
    </source>
</evidence>
<evidence type="ECO:0000259" key="21">
    <source>
        <dbReference type="PROSITE" id="PS50112"/>
    </source>
</evidence>
<feature type="domain" description="Response regulatory" evidence="20">
    <location>
        <begin position="1117"/>
        <end position="1235"/>
    </location>
</feature>
<comment type="similarity">
    <text evidence="3">In the N-terminal section; belongs to the phytochrome family.</text>
</comment>
<evidence type="ECO:0000256" key="7">
    <source>
        <dbReference type="ARBA" id="ARBA00022679"/>
    </source>
</evidence>
<feature type="domain" description="PAC" evidence="22">
    <location>
        <begin position="488"/>
        <end position="539"/>
    </location>
</feature>
<keyword evidence="12" id="KW-1133">Transmembrane helix</keyword>
<dbReference type="Proteomes" id="UP001595818">
    <property type="component" value="Unassembled WGS sequence"/>
</dbReference>
<dbReference type="InterPro" id="IPR005467">
    <property type="entry name" value="His_kinase_dom"/>
</dbReference>
<dbReference type="PROSITE" id="PS50110">
    <property type="entry name" value="RESPONSE_REGULATORY"/>
    <property type="match status" value="2"/>
</dbReference>
<organism evidence="24 25">
    <name type="scientific">Negadavirga shengliensis</name>
    <dbReference type="NCBI Taxonomy" id="1389218"/>
    <lineage>
        <taxon>Bacteria</taxon>
        <taxon>Pseudomonadati</taxon>
        <taxon>Bacteroidota</taxon>
        <taxon>Cytophagia</taxon>
        <taxon>Cytophagales</taxon>
        <taxon>Cyclobacteriaceae</taxon>
        <taxon>Negadavirga</taxon>
    </lineage>
</organism>
<dbReference type="Pfam" id="PF01590">
    <property type="entry name" value="GAF"/>
    <property type="match status" value="2"/>
</dbReference>
<dbReference type="CDD" id="cd00130">
    <property type="entry name" value="PAS"/>
    <property type="match status" value="2"/>
</dbReference>
<dbReference type="Gene3D" id="3.30.450.40">
    <property type="match status" value="2"/>
</dbReference>
<dbReference type="SMART" id="SM00388">
    <property type="entry name" value="HisKA"/>
    <property type="match status" value="1"/>
</dbReference>
<dbReference type="InterPro" id="IPR016132">
    <property type="entry name" value="Phyto_chromo_attachment"/>
</dbReference>
<keyword evidence="14" id="KW-0472">Membrane</keyword>
<dbReference type="SMART" id="SM00387">
    <property type="entry name" value="HATPase_c"/>
    <property type="match status" value="1"/>
</dbReference>
<comment type="catalytic activity">
    <reaction evidence="1">
        <text>ATP + protein L-histidine = ADP + protein N-phospho-L-histidine.</text>
        <dbReference type="EC" id="2.7.13.3"/>
    </reaction>
</comment>
<dbReference type="PANTHER" id="PTHR45339">
    <property type="entry name" value="HYBRID SIGNAL TRANSDUCTION HISTIDINE KINASE J"/>
    <property type="match status" value="1"/>
</dbReference>
<dbReference type="InterPro" id="IPR003018">
    <property type="entry name" value="GAF"/>
</dbReference>
<feature type="domain" description="Response regulatory" evidence="20">
    <location>
        <begin position="974"/>
        <end position="1094"/>
    </location>
</feature>
<keyword evidence="25" id="KW-1185">Reference proteome</keyword>
<evidence type="ECO:0000256" key="9">
    <source>
        <dbReference type="ARBA" id="ARBA00022741"/>
    </source>
</evidence>
<dbReference type="SUPFAM" id="SSF55874">
    <property type="entry name" value="ATPase domain of HSP90 chaperone/DNA topoisomerase II/histidine kinase"/>
    <property type="match status" value="1"/>
</dbReference>
<dbReference type="Gene3D" id="1.20.120.160">
    <property type="entry name" value="HPT domain"/>
    <property type="match status" value="1"/>
</dbReference>
<evidence type="ECO:0000256" key="13">
    <source>
        <dbReference type="ARBA" id="ARBA00023012"/>
    </source>
</evidence>
<dbReference type="InterPro" id="IPR008207">
    <property type="entry name" value="Sig_transdc_His_kin_Hpt_dom"/>
</dbReference>
<evidence type="ECO:0000259" key="18">
    <source>
        <dbReference type="PROSITE" id="PS50046"/>
    </source>
</evidence>
<dbReference type="InterPro" id="IPR029016">
    <property type="entry name" value="GAF-like_dom_sf"/>
</dbReference>
<keyword evidence="5" id="KW-1003">Cell membrane</keyword>
<feature type="domain" description="PAS" evidence="21">
    <location>
        <begin position="289"/>
        <end position="347"/>
    </location>
</feature>
<evidence type="ECO:0000256" key="1">
    <source>
        <dbReference type="ARBA" id="ARBA00000085"/>
    </source>
</evidence>
<dbReference type="PROSITE" id="PS50894">
    <property type="entry name" value="HPT"/>
    <property type="match status" value="1"/>
</dbReference>
<dbReference type="PANTHER" id="PTHR45339:SF1">
    <property type="entry name" value="HYBRID SIGNAL TRANSDUCTION HISTIDINE KINASE J"/>
    <property type="match status" value="1"/>
</dbReference>
<dbReference type="NCBIfam" id="TIGR00229">
    <property type="entry name" value="sensory_box"/>
    <property type="match status" value="2"/>
</dbReference>
<dbReference type="Pfam" id="PF02518">
    <property type="entry name" value="HATPase_c"/>
    <property type="match status" value="1"/>
</dbReference>
<dbReference type="EC" id="2.7.13.3" evidence="4"/>
<dbReference type="InterPro" id="IPR003594">
    <property type="entry name" value="HATPase_dom"/>
</dbReference>
<dbReference type="RefSeq" id="WP_377065957.1">
    <property type="nucleotide sequence ID" value="NZ_JBHSJJ010000009.1"/>
</dbReference>
<dbReference type="PRINTS" id="PR00344">
    <property type="entry name" value="BCTRLSENSOR"/>
</dbReference>
<dbReference type="PROSITE" id="PS50112">
    <property type="entry name" value="PAS"/>
    <property type="match status" value="2"/>
</dbReference>
<gene>
    <name evidence="24" type="ORF">ACFPFU_16335</name>
</gene>
<dbReference type="InterPro" id="IPR003661">
    <property type="entry name" value="HisK_dim/P_dom"/>
</dbReference>
<reference evidence="25" key="1">
    <citation type="journal article" date="2019" name="Int. J. Syst. Evol. Microbiol.">
        <title>The Global Catalogue of Microorganisms (GCM) 10K type strain sequencing project: providing services to taxonomists for standard genome sequencing and annotation.</title>
        <authorList>
            <consortium name="The Broad Institute Genomics Platform"/>
            <consortium name="The Broad Institute Genome Sequencing Center for Infectious Disease"/>
            <person name="Wu L."/>
            <person name="Ma J."/>
        </authorList>
    </citation>
    <scope>NUCLEOTIDE SEQUENCE [LARGE SCALE GENOMIC DNA]</scope>
    <source>
        <strain evidence="25">CGMCC 4.7466</strain>
    </source>
</reference>
<evidence type="ECO:0000256" key="8">
    <source>
        <dbReference type="ARBA" id="ARBA00022692"/>
    </source>
</evidence>
<proteinExistence type="inferred from homology"/>
<feature type="modified residue" description="Phosphohistidine" evidence="15">
    <location>
        <position position="1315"/>
    </location>
</feature>
<name>A0ABV9T3F8_9BACT</name>
<comment type="subcellular location">
    <subcellularLocation>
        <location evidence="2">Cell membrane</location>
        <topology evidence="2">Multi-pass membrane protein</topology>
    </subcellularLocation>
</comment>
<protein>
    <recommendedName>
        <fullName evidence="4">histidine kinase</fullName>
        <ecNumber evidence="4">2.7.13.3</ecNumber>
    </recommendedName>
</protein>
<feature type="domain" description="PAS" evidence="21">
    <location>
        <begin position="167"/>
        <end position="237"/>
    </location>
</feature>
<dbReference type="Pfam" id="PF13426">
    <property type="entry name" value="PAS_9"/>
    <property type="match status" value="1"/>
</dbReference>
<evidence type="ECO:0000313" key="25">
    <source>
        <dbReference type="Proteomes" id="UP001595818"/>
    </source>
</evidence>
<feature type="modified residue" description="4-aspartylphosphate" evidence="16">
    <location>
        <position position="1024"/>
    </location>
</feature>
<evidence type="ECO:0000256" key="10">
    <source>
        <dbReference type="ARBA" id="ARBA00022777"/>
    </source>
</evidence>
<feature type="domain" description="Histidine kinase" evidence="19">
    <location>
        <begin position="736"/>
        <end position="958"/>
    </location>
</feature>
<keyword evidence="11" id="KW-0067">ATP-binding</keyword>
<dbReference type="InterPro" id="IPR011006">
    <property type="entry name" value="CheY-like_superfamily"/>
</dbReference>
<keyword evidence="17" id="KW-0175">Coiled coil</keyword>
<dbReference type="InterPro" id="IPR036890">
    <property type="entry name" value="HATPase_C_sf"/>
</dbReference>
<dbReference type="CDD" id="cd00082">
    <property type="entry name" value="HisKA"/>
    <property type="match status" value="1"/>
</dbReference>
<evidence type="ECO:0000259" key="22">
    <source>
        <dbReference type="PROSITE" id="PS50113"/>
    </source>
</evidence>
<dbReference type="InterPro" id="IPR000014">
    <property type="entry name" value="PAS"/>
</dbReference>
<comment type="caution">
    <text evidence="24">The sequence shown here is derived from an EMBL/GenBank/DDBJ whole genome shotgun (WGS) entry which is preliminary data.</text>
</comment>
<dbReference type="InterPro" id="IPR036097">
    <property type="entry name" value="HisK_dim/P_sf"/>
</dbReference>
<dbReference type="SMART" id="SM00065">
    <property type="entry name" value="GAF"/>
    <property type="match status" value="2"/>
</dbReference>
<dbReference type="PROSITE" id="PS50109">
    <property type="entry name" value="HIS_KIN"/>
    <property type="match status" value="1"/>
</dbReference>
<evidence type="ECO:0000259" key="20">
    <source>
        <dbReference type="PROSITE" id="PS50110"/>
    </source>
</evidence>
<keyword evidence="9" id="KW-0547">Nucleotide-binding</keyword>
<dbReference type="Pfam" id="PF08447">
    <property type="entry name" value="PAS_3"/>
    <property type="match status" value="1"/>
</dbReference>
<dbReference type="Gene3D" id="3.30.565.10">
    <property type="entry name" value="Histidine kinase-like ATPase, C-terminal domain"/>
    <property type="match status" value="1"/>
</dbReference>
<dbReference type="InterPro" id="IPR036641">
    <property type="entry name" value="HPT_dom_sf"/>
</dbReference>
<evidence type="ECO:0000256" key="16">
    <source>
        <dbReference type="PROSITE-ProRule" id="PRU00169"/>
    </source>
</evidence>
<dbReference type="Gene3D" id="1.10.287.130">
    <property type="match status" value="1"/>
</dbReference>
<dbReference type="InterPro" id="IPR000700">
    <property type="entry name" value="PAS-assoc_C"/>
</dbReference>
<evidence type="ECO:0000313" key="24">
    <source>
        <dbReference type="EMBL" id="MFC4873270.1"/>
    </source>
</evidence>
<evidence type="ECO:0000259" key="23">
    <source>
        <dbReference type="PROSITE" id="PS50894"/>
    </source>
</evidence>
<accession>A0ABV9T3F8</accession>
<keyword evidence="8" id="KW-0812">Transmembrane</keyword>
<dbReference type="SMART" id="SM00448">
    <property type="entry name" value="REC"/>
    <property type="match status" value="2"/>
</dbReference>
<evidence type="ECO:0000256" key="11">
    <source>
        <dbReference type="ARBA" id="ARBA00022840"/>
    </source>
</evidence>
<feature type="modified residue" description="4-aspartylphosphate" evidence="16">
    <location>
        <position position="1168"/>
    </location>
</feature>
<dbReference type="InterPro" id="IPR013655">
    <property type="entry name" value="PAS_fold_3"/>
</dbReference>
<sequence length="1373" mass="156008">MTDFVPSNHPSQPPAAPRNYYLGKGIENKDLARIVKLARSLTGCPIACISFIENEHIWIKASEGLSIKEISIEKSFDQFVLSKSTFFEVTDTSENDIYKELIPAQPPYQVKYYAGVPIKSSEGKILGILAIMDTSVRDSLDNIKKEALELLSEQVWSNILEKTLHFDDRILGKALELSQDLITVLRFDGKFKKVNNSFKSLLGYDEKELSNKPMADYVHPEDVEGTMNKINKLINGAKASNFNHRLKTVDGSYRIFSWTATSDQKNKWIFAIGRDITEEKIKEEKLIVSEEKFRSFFENSQGLMLTHDLEGNFLSINNYGARLLGYTVEEMLSKNLWDVIPERFHAEIPPYFSELQKNGQAKGLMTTKQANGSLKVWLYSNTLEKDFNGRPYIIGNSVDVTERLRLERTIQNAKELITQTHMMARIGGWKYDISKKTLSWTDITRTIHEVNDKYGPTLDSSIAFYKEGYYRKRMQELVNLAIQYGKPWDEKLKLVTAKGNEIWVRTIGDAHIEEGRCLYLYGTIQDIDEQVKNENQLIQKEQMLSAISKATDELLSNRNLYEAISKSLELIGKAADVDRVYFFENSMDENGKVLTSSQRFEWSSEGVESQINNPELQNVPIGFFGEFLAPLENGDVFKAILSKMPENSSTRQFLENQNIKSILVIPIYNEKGFWGFTGYDECKFERIWSAAELSLLKSFANSISNAIDRKKLEENLLQSKEQAEKASRAKSEFLANMSHEIRTPLNGIIGFTDLLLRTHLNETQNQYIGIVNQSANTLLNIINDILDFSKIEAGKLELDITKCDIHELAGQATDVVSYEAQKKGVEMLLNLSPGLPRYIYIDEVRLKQILINLLGNSVKFTHRGEIELKIELLEEKAKNQSLIRFMVRDTGIGISVNNQKKIFDAFSQEDGSTTKKYGGTGLGLTISNKLLAMMGSQLHLESSLDKGSTFYFDILLETEKGKKSNLSDVSFIRKALVVDDNENNRLILRQMFALKNIEVDETSNGFDALQKIENSSDIDVILIDLNMPYMDGLETVKKIRENFKDEKASLPVLLLYSSADDEYIHKKCKELGITAKLSKPIKLNELFKFLSQLHPDNRMEKVIKLPQKTSSIKDKYKVLIAEDNSINMFLTKTIIMKISPHTEIIEASNGLQAFLYAQESKPDLILMDIQMPEMSGYEATLKIKQIPELSSIPIVAITAGNVKGERERCLEAGMVDFVPKPIVEKNIHSLFNKWLRGVDQNEGDSNGKAAAGFQPGVTKDIDHFNVEKVKDYLGNEKKVINEVLKLTMDELQRSNDVLEKLILEKNLEAFNAEGHKLKGSALTAGLDRLYQISVDIEELNQFDSERARQLFEAFNSEKNTVLKMIKDYLQTDS</sequence>
<dbReference type="SUPFAM" id="SSF47384">
    <property type="entry name" value="Homodimeric domain of signal transducing histidine kinase"/>
    <property type="match status" value="1"/>
</dbReference>
<dbReference type="PROSITE" id="PS50046">
    <property type="entry name" value="PHYTOCHROME_2"/>
    <property type="match status" value="1"/>
</dbReference>
<keyword evidence="6 16" id="KW-0597">Phosphoprotein</keyword>
<evidence type="ECO:0000256" key="6">
    <source>
        <dbReference type="ARBA" id="ARBA00022553"/>
    </source>
</evidence>
<dbReference type="Gene3D" id="3.30.450.20">
    <property type="entry name" value="PAS domain"/>
    <property type="match status" value="3"/>
</dbReference>
<dbReference type="SUPFAM" id="SSF47226">
    <property type="entry name" value="Histidine-containing phosphotransfer domain, HPT domain"/>
    <property type="match status" value="1"/>
</dbReference>
<dbReference type="CDD" id="cd16922">
    <property type="entry name" value="HATPase_EvgS-ArcB-TorS-like"/>
    <property type="match status" value="1"/>
</dbReference>
<dbReference type="InterPro" id="IPR035965">
    <property type="entry name" value="PAS-like_dom_sf"/>
</dbReference>